<keyword evidence="3" id="KW-1185">Reference proteome</keyword>
<evidence type="ECO:0000313" key="3">
    <source>
        <dbReference type="Proteomes" id="UP001139344"/>
    </source>
</evidence>
<dbReference type="RefSeq" id="WP_240098283.1">
    <property type="nucleotide sequence ID" value="NZ_JAJSON010000019.1"/>
</dbReference>
<keyword evidence="1" id="KW-0812">Transmembrane</keyword>
<dbReference type="EMBL" id="JAJSON010000019">
    <property type="protein sequence ID" value="MCG9971743.1"/>
    <property type="molecule type" value="Genomic_DNA"/>
</dbReference>
<gene>
    <name evidence="2" type="ORF">LU635_08855</name>
</gene>
<evidence type="ECO:0008006" key="4">
    <source>
        <dbReference type="Google" id="ProtNLM"/>
    </source>
</evidence>
<feature type="transmembrane region" description="Helical" evidence="1">
    <location>
        <begin position="7"/>
        <end position="27"/>
    </location>
</feature>
<dbReference type="AlphaFoldDB" id="A0A9X1UYP3"/>
<keyword evidence="1" id="KW-1133">Transmembrane helix</keyword>
<keyword evidence="1" id="KW-0472">Membrane</keyword>
<organism evidence="2 3">
    <name type="scientific">Christiangramia crocea</name>
    <dbReference type="NCBI Taxonomy" id="2904124"/>
    <lineage>
        <taxon>Bacteria</taxon>
        <taxon>Pseudomonadati</taxon>
        <taxon>Bacteroidota</taxon>
        <taxon>Flavobacteriia</taxon>
        <taxon>Flavobacteriales</taxon>
        <taxon>Flavobacteriaceae</taxon>
        <taxon>Christiangramia</taxon>
    </lineage>
</organism>
<accession>A0A9X1UYP3</accession>
<reference evidence="2" key="1">
    <citation type="submission" date="2021-12" db="EMBL/GenBank/DDBJ databases">
        <title>Description of Gramella crocea sp. nov., a new bacterium isolated from activated sludge.</title>
        <authorList>
            <person name="Zhang X."/>
        </authorList>
    </citation>
    <scope>NUCLEOTIDE SEQUENCE</scope>
    <source>
        <strain evidence="2">YB25</strain>
    </source>
</reference>
<evidence type="ECO:0000313" key="2">
    <source>
        <dbReference type="EMBL" id="MCG9971743.1"/>
    </source>
</evidence>
<dbReference type="Proteomes" id="UP001139344">
    <property type="component" value="Unassembled WGS sequence"/>
</dbReference>
<proteinExistence type="predicted"/>
<sequence>MKLIHRLGYYGLGLFFGIVILIFFLGGKKASCDYSPNARVLKNIKTKKRTFSDSSLRSFEKNNLDTNIVSIILDKGDVDFDRSLTQKDPCNIYYISGEEENKLIELEIENCDSLATIKTASIKKSE</sequence>
<evidence type="ECO:0000256" key="1">
    <source>
        <dbReference type="SAM" id="Phobius"/>
    </source>
</evidence>
<name>A0A9X1UYP3_9FLAO</name>
<protein>
    <recommendedName>
        <fullName evidence="4">DUF4258 domain-containing protein</fullName>
    </recommendedName>
</protein>
<comment type="caution">
    <text evidence="2">The sequence shown here is derived from an EMBL/GenBank/DDBJ whole genome shotgun (WGS) entry which is preliminary data.</text>
</comment>